<keyword evidence="5" id="KW-0472">Membrane</keyword>
<dbReference type="PANTHER" id="PTHR31444">
    <property type="entry name" value="OS11G0490100 PROTEIN"/>
    <property type="match status" value="1"/>
</dbReference>
<name>A0A6A2YS68_HIBSY</name>
<dbReference type="AlphaFoldDB" id="A0A6A2YS68"/>
<dbReference type="InterPro" id="IPR006514">
    <property type="entry name" value="IRX15/GXM/AGM"/>
</dbReference>
<dbReference type="Proteomes" id="UP000436088">
    <property type="component" value="Unassembled WGS sequence"/>
</dbReference>
<dbReference type="Pfam" id="PF21729">
    <property type="entry name" value="IRX15_IRX15L_GXM"/>
    <property type="match status" value="1"/>
</dbReference>
<accession>A0A6A2YS68</accession>
<evidence type="ECO:0000256" key="4">
    <source>
        <dbReference type="ARBA" id="ARBA00023034"/>
    </source>
</evidence>
<feature type="region of interest" description="Disordered" evidence="6">
    <location>
        <begin position="195"/>
        <end position="237"/>
    </location>
</feature>
<gene>
    <name evidence="7" type="ORF">F3Y22_tig00111272pilonHSYRG00055</name>
</gene>
<dbReference type="GO" id="GO:0045492">
    <property type="term" value="P:xylan biosynthetic process"/>
    <property type="evidence" value="ECO:0007669"/>
    <property type="project" value="InterPro"/>
</dbReference>
<sequence>MWTALNPNGNTIFLEEDQKLVRTVLKDAPSIHAHAMKYRTQLKEADDLLAHYRLELSCYHSKAYLRENNKFRLALTGFPDEYYDTKWDLIDAPRGWYPEAPGRIATIFSTAVMARNRKGSGVTRVFLHDVNQRVEKAFVEEFLCRKYLVKSVGRQEMMNEDLLAHLDSKDEAKAKANQMIPVPWMVGTSKSNDRYSRYCPKQSDHTNKPRETFGGGEFSGQLQRADPKISGCQTHQL</sequence>
<keyword evidence="4" id="KW-0333">Golgi apparatus</keyword>
<dbReference type="EMBL" id="VEPZ02001288">
    <property type="protein sequence ID" value="KAE8682301.1"/>
    <property type="molecule type" value="Genomic_DNA"/>
</dbReference>
<proteinExistence type="predicted"/>
<evidence type="ECO:0000256" key="5">
    <source>
        <dbReference type="ARBA" id="ARBA00023136"/>
    </source>
</evidence>
<keyword evidence="2" id="KW-0812">Transmembrane</keyword>
<evidence type="ECO:0000256" key="6">
    <source>
        <dbReference type="SAM" id="MobiDB-lite"/>
    </source>
</evidence>
<feature type="compositionally biased region" description="Basic and acidic residues" evidence="6">
    <location>
        <begin position="195"/>
        <end position="211"/>
    </location>
</feature>
<keyword evidence="8" id="KW-1185">Reference proteome</keyword>
<reference evidence="7" key="1">
    <citation type="submission" date="2019-09" db="EMBL/GenBank/DDBJ databases">
        <title>Draft genome information of white flower Hibiscus syriacus.</title>
        <authorList>
            <person name="Kim Y.-M."/>
        </authorList>
    </citation>
    <scope>NUCLEOTIDE SEQUENCE [LARGE SCALE GENOMIC DNA]</scope>
    <source>
        <strain evidence="7">YM2019G1</strain>
    </source>
</reference>
<organism evidence="7 8">
    <name type="scientific">Hibiscus syriacus</name>
    <name type="common">Rose of Sharon</name>
    <dbReference type="NCBI Taxonomy" id="106335"/>
    <lineage>
        <taxon>Eukaryota</taxon>
        <taxon>Viridiplantae</taxon>
        <taxon>Streptophyta</taxon>
        <taxon>Embryophyta</taxon>
        <taxon>Tracheophyta</taxon>
        <taxon>Spermatophyta</taxon>
        <taxon>Magnoliopsida</taxon>
        <taxon>eudicotyledons</taxon>
        <taxon>Gunneridae</taxon>
        <taxon>Pentapetalae</taxon>
        <taxon>rosids</taxon>
        <taxon>malvids</taxon>
        <taxon>Malvales</taxon>
        <taxon>Malvaceae</taxon>
        <taxon>Malvoideae</taxon>
        <taxon>Hibiscus</taxon>
    </lineage>
</organism>
<dbReference type="GO" id="GO:0000139">
    <property type="term" value="C:Golgi membrane"/>
    <property type="evidence" value="ECO:0007669"/>
    <property type="project" value="UniProtKB-SubCell"/>
</dbReference>
<evidence type="ECO:0000256" key="2">
    <source>
        <dbReference type="ARBA" id="ARBA00022692"/>
    </source>
</evidence>
<comment type="subcellular location">
    <subcellularLocation>
        <location evidence="1">Golgi apparatus membrane</location>
        <topology evidence="1">Single-pass membrane protein</topology>
    </subcellularLocation>
</comment>
<evidence type="ECO:0000313" key="7">
    <source>
        <dbReference type="EMBL" id="KAE8682301.1"/>
    </source>
</evidence>
<keyword evidence="3" id="KW-1133">Transmembrane helix</keyword>
<evidence type="ECO:0000256" key="3">
    <source>
        <dbReference type="ARBA" id="ARBA00022989"/>
    </source>
</evidence>
<protein>
    <submittedName>
        <fullName evidence="7">Detected protein of confused Function</fullName>
    </submittedName>
</protein>
<comment type="caution">
    <text evidence="7">The sequence shown here is derived from an EMBL/GenBank/DDBJ whole genome shotgun (WGS) entry which is preliminary data.</text>
</comment>
<evidence type="ECO:0000313" key="8">
    <source>
        <dbReference type="Proteomes" id="UP000436088"/>
    </source>
</evidence>
<evidence type="ECO:0000256" key="1">
    <source>
        <dbReference type="ARBA" id="ARBA00004194"/>
    </source>
</evidence>